<evidence type="ECO:0000313" key="2">
    <source>
        <dbReference type="Proteomes" id="UP001367508"/>
    </source>
</evidence>
<keyword evidence="2" id="KW-1185">Reference proteome</keyword>
<dbReference type="AlphaFoldDB" id="A0AAN9QFT1"/>
<proteinExistence type="predicted"/>
<name>A0AAN9QFT1_CANGL</name>
<protein>
    <submittedName>
        <fullName evidence="1">Uncharacterized protein</fullName>
    </submittedName>
</protein>
<dbReference type="Proteomes" id="UP001367508">
    <property type="component" value="Unassembled WGS sequence"/>
</dbReference>
<accession>A0AAN9QFT1</accession>
<reference evidence="1 2" key="1">
    <citation type="submission" date="2024-01" db="EMBL/GenBank/DDBJ databases">
        <title>The genomes of 5 underutilized Papilionoideae crops provide insights into root nodulation and disease resistanc.</title>
        <authorList>
            <person name="Jiang F."/>
        </authorList>
    </citation>
    <scope>NUCLEOTIDE SEQUENCE [LARGE SCALE GENOMIC DNA]</scope>
    <source>
        <strain evidence="1">LVBAO_FW01</strain>
        <tissue evidence="1">Leaves</tissue>
    </source>
</reference>
<sequence>MIRFGLPEKHILNAIMLTGIIASMRNGFLRLKAWRGPIPGQEGVPSVMGDLEFWMRQGVYTTTGMEGNRISLMVGKVAGIPWAIILHKTTDDNFAIFSAIEKGSVDHNESKVEFKYVTIKALFELTWEKGAPAKMEMEVTDREERVNGHRFYKPSMVYTRKSHRGGPTQSHPPHGGKILARHNTNKYFQITPESKVHDQFP</sequence>
<comment type="caution">
    <text evidence="1">The sequence shown here is derived from an EMBL/GenBank/DDBJ whole genome shotgun (WGS) entry which is preliminary data.</text>
</comment>
<dbReference type="EMBL" id="JAYMYQ010000005">
    <property type="protein sequence ID" value="KAK7329793.1"/>
    <property type="molecule type" value="Genomic_DNA"/>
</dbReference>
<gene>
    <name evidence="1" type="ORF">VNO77_23972</name>
</gene>
<organism evidence="1 2">
    <name type="scientific">Canavalia gladiata</name>
    <name type="common">Sword bean</name>
    <name type="synonym">Dolichos gladiatus</name>
    <dbReference type="NCBI Taxonomy" id="3824"/>
    <lineage>
        <taxon>Eukaryota</taxon>
        <taxon>Viridiplantae</taxon>
        <taxon>Streptophyta</taxon>
        <taxon>Embryophyta</taxon>
        <taxon>Tracheophyta</taxon>
        <taxon>Spermatophyta</taxon>
        <taxon>Magnoliopsida</taxon>
        <taxon>eudicotyledons</taxon>
        <taxon>Gunneridae</taxon>
        <taxon>Pentapetalae</taxon>
        <taxon>rosids</taxon>
        <taxon>fabids</taxon>
        <taxon>Fabales</taxon>
        <taxon>Fabaceae</taxon>
        <taxon>Papilionoideae</taxon>
        <taxon>50 kb inversion clade</taxon>
        <taxon>NPAAA clade</taxon>
        <taxon>indigoferoid/millettioid clade</taxon>
        <taxon>Phaseoleae</taxon>
        <taxon>Canavalia</taxon>
    </lineage>
</organism>
<evidence type="ECO:0000313" key="1">
    <source>
        <dbReference type="EMBL" id="KAK7329793.1"/>
    </source>
</evidence>